<accession>A0A9P5NJ63</accession>
<evidence type="ECO:0000313" key="1">
    <source>
        <dbReference type="EMBL" id="KAF8888178.1"/>
    </source>
</evidence>
<comment type="caution">
    <text evidence="1">The sequence shown here is derived from an EMBL/GenBank/DDBJ whole genome shotgun (WGS) entry which is preliminary data.</text>
</comment>
<gene>
    <name evidence="1" type="ORF">CPB84DRAFT_1474837</name>
</gene>
<organism evidence="1 2">
    <name type="scientific">Gymnopilus junonius</name>
    <name type="common">Spectacular rustgill mushroom</name>
    <name type="synonym">Gymnopilus spectabilis subsp. junonius</name>
    <dbReference type="NCBI Taxonomy" id="109634"/>
    <lineage>
        <taxon>Eukaryota</taxon>
        <taxon>Fungi</taxon>
        <taxon>Dikarya</taxon>
        <taxon>Basidiomycota</taxon>
        <taxon>Agaricomycotina</taxon>
        <taxon>Agaricomycetes</taxon>
        <taxon>Agaricomycetidae</taxon>
        <taxon>Agaricales</taxon>
        <taxon>Agaricineae</taxon>
        <taxon>Hymenogastraceae</taxon>
        <taxon>Gymnopilus</taxon>
    </lineage>
</organism>
<name>A0A9P5NJ63_GYMJU</name>
<dbReference type="OrthoDB" id="3124513at2759"/>
<evidence type="ECO:0008006" key="3">
    <source>
        <dbReference type="Google" id="ProtNLM"/>
    </source>
</evidence>
<evidence type="ECO:0000313" key="2">
    <source>
        <dbReference type="Proteomes" id="UP000724874"/>
    </source>
</evidence>
<reference evidence="1" key="1">
    <citation type="submission" date="2020-11" db="EMBL/GenBank/DDBJ databases">
        <authorList>
            <consortium name="DOE Joint Genome Institute"/>
            <person name="Ahrendt S."/>
            <person name="Riley R."/>
            <person name="Andreopoulos W."/>
            <person name="LaButti K."/>
            <person name="Pangilinan J."/>
            <person name="Ruiz-duenas F.J."/>
            <person name="Barrasa J.M."/>
            <person name="Sanchez-Garcia M."/>
            <person name="Camarero S."/>
            <person name="Miyauchi S."/>
            <person name="Serrano A."/>
            <person name="Linde D."/>
            <person name="Babiker R."/>
            <person name="Drula E."/>
            <person name="Ayuso-Fernandez I."/>
            <person name="Pacheco R."/>
            <person name="Padilla G."/>
            <person name="Ferreira P."/>
            <person name="Barriuso J."/>
            <person name="Kellner H."/>
            <person name="Castanera R."/>
            <person name="Alfaro M."/>
            <person name="Ramirez L."/>
            <person name="Pisabarro A.G."/>
            <person name="Kuo A."/>
            <person name="Tritt A."/>
            <person name="Lipzen A."/>
            <person name="He G."/>
            <person name="Yan M."/>
            <person name="Ng V."/>
            <person name="Cullen D."/>
            <person name="Martin F."/>
            <person name="Rosso M.-N."/>
            <person name="Henrissat B."/>
            <person name="Hibbett D."/>
            <person name="Martinez A.T."/>
            <person name="Grigoriev I.V."/>
        </authorList>
    </citation>
    <scope>NUCLEOTIDE SEQUENCE</scope>
    <source>
        <strain evidence="1">AH 44721</strain>
    </source>
</reference>
<protein>
    <recommendedName>
        <fullName evidence="3">C2H2-type domain-containing protein</fullName>
    </recommendedName>
</protein>
<dbReference type="Proteomes" id="UP000724874">
    <property type="component" value="Unassembled WGS sequence"/>
</dbReference>
<sequence>MQCTFLLRLLTELLPKSTMSISVIDQGHSPRLGSSLTRLAAPSSPSSSRSSRPKIYLHSLKRVKTDKKTICQWEGCGAVIDSSRTGLSVHLTKVHGLDLSRNDLKCLWGSCDSTDCFFGDSMSKHIRRDHLELETVICTLCGQATSAFPIHVREYHREARVIG</sequence>
<dbReference type="AlphaFoldDB" id="A0A9P5NJ63"/>
<keyword evidence="2" id="KW-1185">Reference proteome</keyword>
<proteinExistence type="predicted"/>
<dbReference type="EMBL" id="JADNYJ010000086">
    <property type="protein sequence ID" value="KAF8888178.1"/>
    <property type="molecule type" value="Genomic_DNA"/>
</dbReference>